<dbReference type="Gene3D" id="1.10.8.60">
    <property type="match status" value="1"/>
</dbReference>
<protein>
    <recommendedName>
        <fullName evidence="8">Peroxisomal ATPase PEX6</fullName>
    </recommendedName>
    <alternativeName>
        <fullName evidence="9">Peroxin-6</fullName>
    </alternativeName>
</protein>
<keyword evidence="7" id="KW-0472">Membrane</keyword>
<dbReference type="PANTHER" id="PTHR23077">
    <property type="entry name" value="AAA-FAMILY ATPASE"/>
    <property type="match status" value="1"/>
</dbReference>
<dbReference type="SUPFAM" id="SSF52540">
    <property type="entry name" value="P-loop containing nucleoside triphosphate hydrolases"/>
    <property type="match status" value="2"/>
</dbReference>
<dbReference type="FunFam" id="3.40.50.300:FF:000109">
    <property type="entry name" value="Peroxisomal biogenesis factor 6"/>
    <property type="match status" value="1"/>
</dbReference>
<feature type="compositionally biased region" description="Low complexity" evidence="11">
    <location>
        <begin position="518"/>
        <end position="537"/>
    </location>
</feature>
<evidence type="ECO:0000313" key="14">
    <source>
        <dbReference type="Proteomes" id="UP000054408"/>
    </source>
</evidence>
<evidence type="ECO:0000256" key="11">
    <source>
        <dbReference type="SAM" id="MobiDB-lite"/>
    </source>
</evidence>
<dbReference type="OrthoDB" id="2187at2759"/>
<reference evidence="13 14" key="1">
    <citation type="submission" date="2010-05" db="EMBL/GenBank/DDBJ databases">
        <title>The Genome Sequence of Thecamonas trahens ATCC 50062.</title>
        <authorList>
            <consortium name="The Broad Institute Genome Sequencing Platform"/>
            <person name="Russ C."/>
            <person name="Cuomo C."/>
            <person name="Shea T."/>
            <person name="Young S.K."/>
            <person name="Zeng Q."/>
            <person name="Koehrsen M."/>
            <person name="Haas B."/>
            <person name="Borodovsky M."/>
            <person name="Guigo R."/>
            <person name="Alvarado L."/>
            <person name="Berlin A."/>
            <person name="Bochicchio J."/>
            <person name="Borenstein D."/>
            <person name="Chapman S."/>
            <person name="Chen Z."/>
            <person name="Freedman E."/>
            <person name="Gellesch M."/>
            <person name="Goldberg J."/>
            <person name="Griggs A."/>
            <person name="Gujja S."/>
            <person name="Heilman E."/>
            <person name="Heiman D."/>
            <person name="Hepburn T."/>
            <person name="Howarth C."/>
            <person name="Jen D."/>
            <person name="Larson L."/>
            <person name="Mehta T."/>
            <person name="Park D."/>
            <person name="Pearson M."/>
            <person name="Roberts A."/>
            <person name="Saif S."/>
            <person name="Shenoy N."/>
            <person name="Sisk P."/>
            <person name="Stolte C."/>
            <person name="Sykes S."/>
            <person name="Thomson T."/>
            <person name="Walk T."/>
            <person name="White J."/>
            <person name="Yandava C."/>
            <person name="Burger G."/>
            <person name="Gray M.W."/>
            <person name="Holland P.W.H."/>
            <person name="King N."/>
            <person name="Lang F.B.F."/>
            <person name="Roger A.J."/>
            <person name="Ruiz-Trillo I."/>
            <person name="Lander E."/>
            <person name="Nusbaum C."/>
        </authorList>
    </citation>
    <scope>NUCLEOTIDE SEQUENCE [LARGE SCALE GENOMIC DNA]</scope>
    <source>
        <strain evidence="13 14">ATCC 50062</strain>
    </source>
</reference>
<dbReference type="GO" id="GO:0005829">
    <property type="term" value="C:cytosol"/>
    <property type="evidence" value="ECO:0007669"/>
    <property type="project" value="TreeGrafter"/>
</dbReference>
<keyword evidence="3" id="KW-0962">Peroxisome biogenesis</keyword>
<feature type="domain" description="AAA+ ATPase" evidence="12">
    <location>
        <begin position="732"/>
        <end position="870"/>
    </location>
</feature>
<evidence type="ECO:0000256" key="4">
    <source>
        <dbReference type="ARBA" id="ARBA00022741"/>
    </source>
</evidence>
<evidence type="ECO:0000313" key="13">
    <source>
        <dbReference type="EMBL" id="KNC48363.1"/>
    </source>
</evidence>
<dbReference type="InterPro" id="IPR027417">
    <property type="entry name" value="P-loop_NTPase"/>
</dbReference>
<evidence type="ECO:0000259" key="12">
    <source>
        <dbReference type="SMART" id="SM00382"/>
    </source>
</evidence>
<dbReference type="PANTHER" id="PTHR23077:SF9">
    <property type="entry name" value="PEROXISOMAL ATPASE PEX6"/>
    <property type="match status" value="1"/>
</dbReference>
<dbReference type="Pfam" id="PF00004">
    <property type="entry name" value="AAA"/>
    <property type="match status" value="1"/>
</dbReference>
<evidence type="ECO:0000256" key="10">
    <source>
        <dbReference type="ARBA" id="ARBA00048778"/>
    </source>
</evidence>
<accession>A0A0L0DAN8</accession>
<evidence type="ECO:0000256" key="3">
    <source>
        <dbReference type="ARBA" id="ARBA00022593"/>
    </source>
</evidence>
<dbReference type="InterPro" id="IPR047533">
    <property type="entry name" value="RecA-like_PEX6_r2"/>
</dbReference>
<dbReference type="AlphaFoldDB" id="A0A0L0DAN8"/>
<dbReference type="SMART" id="SM00382">
    <property type="entry name" value="AAA"/>
    <property type="match status" value="1"/>
</dbReference>
<comment type="similarity">
    <text evidence="2">Belongs to the AAA ATPase family.</text>
</comment>
<dbReference type="InterPro" id="IPR003959">
    <property type="entry name" value="ATPase_AAA_core"/>
</dbReference>
<dbReference type="GO" id="GO:0016558">
    <property type="term" value="P:protein import into peroxisome matrix"/>
    <property type="evidence" value="ECO:0007669"/>
    <property type="project" value="TreeGrafter"/>
</dbReference>
<evidence type="ECO:0000256" key="1">
    <source>
        <dbReference type="ARBA" id="ARBA00004370"/>
    </source>
</evidence>
<evidence type="ECO:0000256" key="9">
    <source>
        <dbReference type="ARBA" id="ARBA00034920"/>
    </source>
</evidence>
<comment type="subcellular location">
    <subcellularLocation>
        <location evidence="1">Membrane</location>
    </subcellularLocation>
</comment>
<evidence type="ECO:0000256" key="8">
    <source>
        <dbReference type="ARBA" id="ARBA00034811"/>
    </source>
</evidence>
<keyword evidence="6" id="KW-0067">ATP-binding</keyword>
<dbReference type="Gene3D" id="3.40.50.300">
    <property type="entry name" value="P-loop containing nucleotide triphosphate hydrolases"/>
    <property type="match status" value="1"/>
</dbReference>
<keyword evidence="5" id="KW-0378">Hydrolase</keyword>
<name>A0A0L0DAN8_THETB</name>
<dbReference type="InterPro" id="IPR003593">
    <property type="entry name" value="AAA+_ATPase"/>
</dbReference>
<dbReference type="STRING" id="461836.A0A0L0DAN8"/>
<dbReference type="GeneID" id="25564334"/>
<evidence type="ECO:0000256" key="2">
    <source>
        <dbReference type="ARBA" id="ARBA00006914"/>
    </source>
</evidence>
<dbReference type="GO" id="GO:0005524">
    <property type="term" value="F:ATP binding"/>
    <property type="evidence" value="ECO:0007669"/>
    <property type="project" value="UniProtKB-KW"/>
</dbReference>
<organism evidence="13 14">
    <name type="scientific">Thecamonas trahens ATCC 50062</name>
    <dbReference type="NCBI Taxonomy" id="461836"/>
    <lineage>
        <taxon>Eukaryota</taxon>
        <taxon>Apusozoa</taxon>
        <taxon>Apusomonadida</taxon>
        <taxon>Apusomonadidae</taxon>
        <taxon>Thecamonas</taxon>
    </lineage>
</organism>
<dbReference type="CDD" id="cd19527">
    <property type="entry name" value="RecA-like_PEX6_r2"/>
    <property type="match status" value="1"/>
</dbReference>
<evidence type="ECO:0000256" key="7">
    <source>
        <dbReference type="ARBA" id="ARBA00023136"/>
    </source>
</evidence>
<evidence type="ECO:0000256" key="6">
    <source>
        <dbReference type="ARBA" id="ARBA00022840"/>
    </source>
</evidence>
<evidence type="ECO:0000256" key="5">
    <source>
        <dbReference type="ARBA" id="ARBA00022801"/>
    </source>
</evidence>
<dbReference type="InterPro" id="IPR050168">
    <property type="entry name" value="AAA_ATPase_domain"/>
</dbReference>
<keyword evidence="14" id="KW-1185">Reference proteome</keyword>
<feature type="region of interest" description="Disordered" evidence="11">
    <location>
        <begin position="515"/>
        <end position="538"/>
    </location>
</feature>
<proteinExistence type="inferred from homology"/>
<dbReference type="EMBL" id="GL349451">
    <property type="protein sequence ID" value="KNC48363.1"/>
    <property type="molecule type" value="Genomic_DNA"/>
</dbReference>
<dbReference type="Proteomes" id="UP000054408">
    <property type="component" value="Unassembled WGS sequence"/>
</dbReference>
<gene>
    <name evidence="13" type="ORF">AMSG_04812</name>
</gene>
<comment type="catalytic activity">
    <reaction evidence="10">
        <text>ATP + H2O = ADP + phosphate + H(+)</text>
        <dbReference type="Rhea" id="RHEA:13065"/>
        <dbReference type="ChEBI" id="CHEBI:15377"/>
        <dbReference type="ChEBI" id="CHEBI:15378"/>
        <dbReference type="ChEBI" id="CHEBI:30616"/>
        <dbReference type="ChEBI" id="CHEBI:43474"/>
        <dbReference type="ChEBI" id="CHEBI:456216"/>
    </reaction>
    <physiologicalReaction direction="left-to-right" evidence="10">
        <dbReference type="Rhea" id="RHEA:13066"/>
    </physiologicalReaction>
</comment>
<keyword evidence="4" id="KW-0547">Nucleotide-binding</keyword>
<dbReference type="GO" id="GO:0016887">
    <property type="term" value="F:ATP hydrolysis activity"/>
    <property type="evidence" value="ECO:0007669"/>
    <property type="project" value="InterPro"/>
</dbReference>
<dbReference type="RefSeq" id="XP_013758483.1">
    <property type="nucleotide sequence ID" value="XM_013903029.1"/>
</dbReference>
<dbReference type="eggNOG" id="KOG0736">
    <property type="taxonomic scope" value="Eukaryota"/>
</dbReference>
<dbReference type="GO" id="GO:0005778">
    <property type="term" value="C:peroxisomal membrane"/>
    <property type="evidence" value="ECO:0007669"/>
    <property type="project" value="TreeGrafter"/>
</dbReference>
<sequence length="981" mass="100034">MDRDAIIGIAGRGVAAWEAKVGWESPSVSHVLVASDDTKVVVRLRTSDNGDDGSAGLLPMVAMEAGMATRLGGHGALVTMSPIVPRALDKVVVAVPGGDGEQVGGDLADALHAIRNGKGVVGVGLAPVLPHAAVVKHAEPYAYGVIGPETEIVVVAGNSSGRVESAESVDRAADAPHSPPLLMLGGQAPAARGAMLATATIMDGAMRPRITNNRDEADTALHAVVSFDLLRKLRLPGGSVVRIRSSSKGAASRLARVFGGAGVSADAVALAPLLAFNAGLARGRAVLGTVAEALPEYASEAVIARVISPDSSGSADYSAALHAHFTVPRTVAVGDVFALPLAPHADAAAWFRVTSLDGVTAKSRSVSALRRISVGVTVLVQEGSVRARVPHSWPRWLARLPPPASAVIARARSELCGRVAVAVGAPTATLLTGPDAAAKAAAVAAACEAESLHVVSVDGFDVLGASDAKTEANLRIALTGAVELGETGCVWLSNVQALAGATVVDGTEAVSETGMLNASSEASGASEPSLGAAGSESTGDPAAAASVDRVSLAVAELLDAVVASGAAVVGSATAYSALPARLRSIFVHTIRFEPPSKAERIALVQGALAASDAPDVLVGDRSLATALAAQSAGAYSDALLGVVEMAKAGALERMLATTEVGESPPPVCIDRASLVAAMEAHVAAAGAALGVPKVPNVKWDDVGGLEEAKAQILDTIWLPLQHPELFGDGMRQRSGLLLYGPPGVGKTLLAKAVATECALNFLSVKGPELINMYIGESEKNVRELFARARAASPCVIFFDELDALAPNRGQGADSGGVMDRIVSQLLAELDSLHSTRSIFVIGATNRPDLIDSGLMRPGRFDKLVYLGLSRDPAAKHKVLSALTRKFTFGDDVDLNALVALIPDTFTGADLYALTSDALLAAMKDVIAAAEANSSGADLADASGVVVCQAHLTSALAALTPSLTAADVAKYEALRDKYEARV</sequence>